<protein>
    <submittedName>
        <fullName evidence="1">Uncharacterized protein involved in type VI secretion and phage assembly</fullName>
    </submittedName>
</protein>
<dbReference type="OrthoDB" id="6104912at2"/>
<reference evidence="1 2" key="1">
    <citation type="submission" date="2019-03" db="EMBL/GenBank/DDBJ databases">
        <title>Genomic Encyclopedia of Archaeal and Bacterial Type Strains, Phase II (KMG-II): from individual species to whole genera.</title>
        <authorList>
            <person name="Goeker M."/>
        </authorList>
    </citation>
    <scope>NUCLEOTIDE SEQUENCE [LARGE SCALE GENOMIC DNA]</scope>
    <source>
        <strain evidence="1 2">DSM 15388</strain>
    </source>
</reference>
<sequence>MRNNAIARCQLGSSYFPVIQLTGKEDLSECFEFSVRLSDANKIIYTDTLIGKPAQLSFHDNTGNFRILTCDIHQAEQDANSISLLLKPSLSRGEYLQQSRVFMYRSRVEIIEQVLGELGYGRWQIHWHSDINESALTATFIQANESQLSFFKRLVAELGCFFWFDSDGKEEQINIALDFAHTPFTAPIVTTEQTKREAMAGKDSPLTRAWVSTMPTATYQMHCRPQQPLKAASSASNCESTLSLQEGAKAQAENQNRKNQLAGSEQFFVTGSFPILACGYSSAIPAYWSKDGFSDDLTCVALEHEGEVFDAQNPELGLKYSVRATLLKRASGYAPAFPEMPELPLAFPAKIESADNLAYLDDRGQYQLRMGFSNNNTELLNHTNASPAIERMVPFANANQELNTGWHFPLLDNSTVLVTLLNNDPNRPCIMGFASEFGQDGPVNSSNKHQSRIVTPSQNELTLDDELPNIRLQTLDGQTILELNCASAGPYIMLAAQYGPIKLTAGQYQRWIVQENLIQKHGGAYLEKVNTDSIVNIDGNRQLQSAKQQIVRSKANTSFISDGHQHWQTKSKGMTLRIEGAVTISSKGSQLNKTSSGSYLVQAPNDITFTGTGGGTMTISNGTGGFKIDSSGNIKAFGNKVTLGGPSGVSFAGNVSYVIPGANAPASAASVSPADVPYINVLLNESEEEAGNEGQDAPFMFSL</sequence>
<dbReference type="Pfam" id="PF05954">
    <property type="entry name" value="Phage_GPD"/>
    <property type="match status" value="1"/>
</dbReference>
<dbReference type="SUPFAM" id="SSF69279">
    <property type="entry name" value="Phage tail proteins"/>
    <property type="match status" value="1"/>
</dbReference>
<gene>
    <name evidence="1" type="ORF">BCF53_10617</name>
</gene>
<evidence type="ECO:0000313" key="1">
    <source>
        <dbReference type="EMBL" id="TCS41286.1"/>
    </source>
</evidence>
<dbReference type="Gene3D" id="2.40.50.230">
    <property type="entry name" value="Gp5 N-terminal domain"/>
    <property type="match status" value="1"/>
</dbReference>
<dbReference type="SUPFAM" id="SSF69255">
    <property type="entry name" value="gp5 N-terminal domain-like"/>
    <property type="match status" value="1"/>
</dbReference>
<name>A0A4R3I8H4_9GAMM</name>
<dbReference type="RefSeq" id="WP_132701263.1">
    <property type="nucleotide sequence ID" value="NZ_SLZR01000006.1"/>
</dbReference>
<organism evidence="1 2">
    <name type="scientific">Reinekea marinisedimentorum</name>
    <dbReference type="NCBI Taxonomy" id="230495"/>
    <lineage>
        <taxon>Bacteria</taxon>
        <taxon>Pseudomonadati</taxon>
        <taxon>Pseudomonadota</taxon>
        <taxon>Gammaproteobacteria</taxon>
        <taxon>Oceanospirillales</taxon>
        <taxon>Saccharospirillaceae</taxon>
        <taxon>Reinekea</taxon>
    </lineage>
</organism>
<proteinExistence type="predicted"/>
<dbReference type="AlphaFoldDB" id="A0A4R3I8H4"/>
<dbReference type="Gene3D" id="3.55.50.10">
    <property type="entry name" value="Baseplate protein-like domains"/>
    <property type="match status" value="1"/>
</dbReference>
<keyword evidence="2" id="KW-1185">Reference proteome</keyword>
<dbReference type="InterPro" id="IPR037026">
    <property type="entry name" value="Vgr_OB-fold_dom_sf"/>
</dbReference>
<dbReference type="EMBL" id="SLZR01000006">
    <property type="protein sequence ID" value="TCS41286.1"/>
    <property type="molecule type" value="Genomic_DNA"/>
</dbReference>
<accession>A0A4R3I8H4</accession>
<comment type="caution">
    <text evidence="1">The sequence shown here is derived from an EMBL/GenBank/DDBJ whole genome shotgun (WGS) entry which is preliminary data.</text>
</comment>
<evidence type="ECO:0000313" key="2">
    <source>
        <dbReference type="Proteomes" id="UP000295793"/>
    </source>
</evidence>
<dbReference type="Proteomes" id="UP000295793">
    <property type="component" value="Unassembled WGS sequence"/>
</dbReference>